<evidence type="ECO:0000313" key="2">
    <source>
        <dbReference type="EMBL" id="KZZ93139.1"/>
    </source>
</evidence>
<dbReference type="AlphaFoldDB" id="A0A167ZV96"/>
<dbReference type="SUPFAM" id="SSF81383">
    <property type="entry name" value="F-box domain"/>
    <property type="match status" value="1"/>
</dbReference>
<sequence length="192" mass="21622">MAIPGDADVCSESCPNLEKLPVEVLAMILDFSETQDLFKISRVCRNVYSAALVVLRGRISSLRDGPGFNVALRIREPVMLAPPVYRQCRYVGQVQAQRYYDGSEIDRRGGLARCCDVFFRMIPSACDETPEGVTVKAVTIINTVHPPEINRSSPIEYSLDYPWERQDQPVQVNQGLDQTNADLLFLFLKIPR</sequence>
<dbReference type="PROSITE" id="PS50181">
    <property type="entry name" value="FBOX"/>
    <property type="match status" value="1"/>
</dbReference>
<dbReference type="Pfam" id="PF12937">
    <property type="entry name" value="F-box-like"/>
    <property type="match status" value="1"/>
</dbReference>
<protein>
    <submittedName>
        <fullName evidence="2">F-box domain, cyclin-like protein</fullName>
    </submittedName>
</protein>
<comment type="caution">
    <text evidence="2">The sequence shown here is derived from an EMBL/GenBank/DDBJ whole genome shotgun (WGS) entry which is preliminary data.</text>
</comment>
<keyword evidence="3" id="KW-1185">Reference proteome</keyword>
<reference evidence="2 3" key="1">
    <citation type="journal article" date="2016" name="Genome Biol. Evol.">
        <title>Divergent and convergent evolution of fungal pathogenicity.</title>
        <authorList>
            <person name="Shang Y."/>
            <person name="Xiao G."/>
            <person name="Zheng P."/>
            <person name="Cen K."/>
            <person name="Zhan S."/>
            <person name="Wang C."/>
        </authorList>
    </citation>
    <scope>NUCLEOTIDE SEQUENCE [LARGE SCALE GENOMIC DNA]</scope>
    <source>
        <strain evidence="2 3">ARSEF 7405</strain>
    </source>
</reference>
<dbReference type="Proteomes" id="UP000242877">
    <property type="component" value="Unassembled WGS sequence"/>
</dbReference>
<gene>
    <name evidence="2" type="ORF">AAP_02605</name>
</gene>
<dbReference type="InterPro" id="IPR036047">
    <property type="entry name" value="F-box-like_dom_sf"/>
</dbReference>
<proteinExistence type="predicted"/>
<dbReference type="InterPro" id="IPR001810">
    <property type="entry name" value="F-box_dom"/>
</dbReference>
<feature type="domain" description="F-box" evidence="1">
    <location>
        <begin position="14"/>
        <end position="53"/>
    </location>
</feature>
<dbReference type="CDD" id="cd09917">
    <property type="entry name" value="F-box_SF"/>
    <property type="match status" value="1"/>
</dbReference>
<dbReference type="EMBL" id="AZGZ01000009">
    <property type="protein sequence ID" value="KZZ93139.1"/>
    <property type="molecule type" value="Genomic_DNA"/>
</dbReference>
<name>A0A167ZV96_9EURO</name>
<dbReference type="VEuPathDB" id="FungiDB:AAP_02605"/>
<accession>A0A167ZV96</accession>
<evidence type="ECO:0000313" key="3">
    <source>
        <dbReference type="Proteomes" id="UP000242877"/>
    </source>
</evidence>
<evidence type="ECO:0000259" key="1">
    <source>
        <dbReference type="PROSITE" id="PS50181"/>
    </source>
</evidence>
<organism evidence="2 3">
    <name type="scientific">Ascosphaera apis ARSEF 7405</name>
    <dbReference type="NCBI Taxonomy" id="392613"/>
    <lineage>
        <taxon>Eukaryota</taxon>
        <taxon>Fungi</taxon>
        <taxon>Dikarya</taxon>
        <taxon>Ascomycota</taxon>
        <taxon>Pezizomycotina</taxon>
        <taxon>Eurotiomycetes</taxon>
        <taxon>Eurotiomycetidae</taxon>
        <taxon>Onygenales</taxon>
        <taxon>Ascosphaeraceae</taxon>
        <taxon>Ascosphaera</taxon>
    </lineage>
</organism>